<evidence type="ECO:0000256" key="2">
    <source>
        <dbReference type="ARBA" id="ARBA00005866"/>
    </source>
</evidence>
<dbReference type="EMBL" id="LFZN01000077">
    <property type="protein sequence ID" value="KXT00266.1"/>
    <property type="molecule type" value="Genomic_DNA"/>
</dbReference>
<feature type="compositionally biased region" description="Polar residues" evidence="5">
    <location>
        <begin position="1240"/>
        <end position="1253"/>
    </location>
</feature>
<feature type="compositionally biased region" description="Polar residues" evidence="5">
    <location>
        <begin position="108"/>
        <end position="124"/>
    </location>
</feature>
<dbReference type="Gene3D" id="2.70.98.10">
    <property type="match status" value="1"/>
</dbReference>
<dbReference type="InterPro" id="IPR016024">
    <property type="entry name" value="ARM-type_fold"/>
</dbReference>
<dbReference type="GO" id="GO:0047938">
    <property type="term" value="F:glucose-6-phosphate 1-epimerase activity"/>
    <property type="evidence" value="ECO:0007669"/>
    <property type="project" value="UniProtKB-EC"/>
</dbReference>
<feature type="compositionally biased region" description="Polar residues" evidence="5">
    <location>
        <begin position="1"/>
        <end position="12"/>
    </location>
</feature>
<reference evidence="7" key="1">
    <citation type="submission" date="2015-07" db="EMBL/GenBank/DDBJ databases">
        <title>Comparative genomics of the Sigatoka disease complex on banana suggests a link between parallel evolutionary changes in Pseudocercospora fijiensis and Pseudocercospora eumusae and increased virulence on the banana host.</title>
        <authorList>
            <person name="Chang T.-C."/>
            <person name="Salvucci A."/>
            <person name="Crous P.W."/>
            <person name="Stergiopoulos I."/>
        </authorList>
    </citation>
    <scope>NUCLEOTIDE SEQUENCE [LARGE SCALE GENOMIC DNA]</scope>
    <source>
        <strain evidence="7">CBS 114824</strain>
    </source>
</reference>
<keyword evidence="8" id="KW-1185">Reference proteome</keyword>
<comment type="catalytic activity">
    <reaction evidence="1">
        <text>alpha-D-glucose 6-phosphate = beta-D-glucose 6-phosphate</text>
        <dbReference type="Rhea" id="RHEA:16249"/>
        <dbReference type="ChEBI" id="CHEBI:58225"/>
        <dbReference type="ChEBI" id="CHEBI:58247"/>
        <dbReference type="EC" id="5.1.3.15"/>
    </reaction>
</comment>
<dbReference type="PANTHER" id="PTHR11122:SF13">
    <property type="entry name" value="GLUCOSE-6-PHOSPHATE 1-EPIMERASE"/>
    <property type="match status" value="1"/>
</dbReference>
<evidence type="ECO:0000256" key="1">
    <source>
        <dbReference type="ARBA" id="ARBA00001096"/>
    </source>
</evidence>
<dbReference type="GO" id="GO:0005737">
    <property type="term" value="C:cytoplasm"/>
    <property type="evidence" value="ECO:0007669"/>
    <property type="project" value="TreeGrafter"/>
</dbReference>
<evidence type="ECO:0000256" key="3">
    <source>
        <dbReference type="ARBA" id="ARBA00012083"/>
    </source>
</evidence>
<dbReference type="CDD" id="cd09020">
    <property type="entry name" value="D-hex-6-P-epi_like"/>
    <property type="match status" value="1"/>
</dbReference>
<name>A0A139HCW4_9PEZI</name>
<dbReference type="InterPro" id="IPR014718">
    <property type="entry name" value="GH-type_carb-bd"/>
</dbReference>
<dbReference type="SUPFAM" id="SSF48371">
    <property type="entry name" value="ARM repeat"/>
    <property type="match status" value="1"/>
</dbReference>
<sequence length="1979" mass="217105">MLSSPASSSSVFDQLPTRPPTPPRDLNKDSDKVVDVHVDDALRFLEQGHDEPGQSGKAAEKEKELPRSAVDTPPSKATAVSPQPRGSNGAKRVDFSPWPTYHDVPQLGVSSSPDNRAQRQTPLSRHTKPLKSILKAQNPREPLTPEDLDNRLSKFSPQIPGSFRKMLHGIIQQLSSPSRDTRRDAYMSINGVIKAYQGLPEVQAVIDKIAILQQFLARDLAWKDSTGVLDTQIVTQAAQLTCSILTMKESAASLDDDFRAFVADRCITCLEQADLSRAILKVHLHVLAVQRFQTNILTIARVEKLVNALQAIEDRTSTVVARLVIYHRLIEQAPAAMLNRISDWIENVFHGLLSSVPEVQSRAINTCTTAGLHLGHQQAAARAIHELWDKEIEDGKSYGDFVNSQLTQLSADPAKAVVVPQIWAAVILFFRNRRRSIDKWSKFRDWLLTLQKSLNSGNVDVKQHATFAWNKLVYTVMPDGNTSDTLYSMLKVPITASLERKGSDKTSQEMRQIAVDSYCNLLHYALRPVLSHEELDRAWINFVQPILAIMSKHSARGQFSACRILHGLLKKTSGAWNEHAATEKEPIKADDLPRLDVRWVRSRLDKFIKLLEPWILAGMCQSSESNKALTSIWRSLMTAVAEAGGQEVRTSTELKVAVAQLTNLFRRIWFAQSQTCSTSYSAWLDRYQYLLGDAIEILGPSHFVEDILTVTSEEGVEVAPTPSHRPSKHHQSACSAFSILYSLYYQPPPALQFEATCRDSAVWLLGLLAGAKGSASSNLGLLYNTLQFCAKTRSNTSEHLRQQLWSAITVSAGTSLRAVSPPRDAGIAGVSVRFAINILLEGLCFAESSHECLQDLARLMEATCLSTKHIAGDGGIVLAVIEPLSKLVSQKTSSTLITTLRLYRMLVKHAVWPKNKAELDTSRKALWTIHLEAPKAQVFESFDHFYDLFNGCLKRAYDQTDTSEGDLGKAATEALLSTVDFLRKCPHAVLPIATRKFQAGFVPWIEDTRRIVFPATHSNADDSSTVSSRVQDVWSAVLRVISDGYVQKDSTLLGALEPILIAGFSSTSREIVNQTILFWNFHFADQEQLEYPMRLLPVIRARQAQADFNIPGFPRGESQGDVAQLPAFAESQIKTSNHRRPLGSTKSTPHTWRPPAAENIFIKQHLAAQGLPFDSAAVERATTSCSPALKARSRHDDSQVDFAPIEPLAVSTIVESQLLTDHQKEVRARQYEAAQVFPELSSSPMARSTSTKNISKKLDFSTDPPKGVGDVNVTPTGPVDGQPMSDDLPSSPTPRGGTTRTYDEIDQASEGEETDIDPPSSPPRNDDERGPGEEEEDGQEDRATEAFATAHDIAAELRQLTDGMGDTEGQAPSDLPSDTHLPNAQLQREEAQAAGDQTTVPSSNDERSRGIGQSEDAPETPSRVENSIVEAGSASEATPSEARTDASKGSSTTRKRKRGSETALIARKKKPQSPYHRLMNMIRRTSQDDEDDIEDEIVVAPRTAHSPASSPQRREPSPSVQSKKAAPVKDGPGEPVAPARRGRGRPTKNASSQDSSRTSVAPVAGLKRSASAMSTRSSGGDTVTSRIEDTPAPRKARKKREVQLSQDALHSQESLRSLLSNPRTDDNEAGGQATDADVSEHQQTTRGRQMAQPGGILGRLRGILSDYRPNRPSAISPSTTGPQPSVHAESDKVTATLPTGDSVQVLLYGATVTSWKSNGKERLWLSDAAKLDGSKPVRGGIPVVFPAFGPPPKDHATGGLPQHGFARNSHWEYLGRSSSESGPLTKGGDDSVKLDFGLSSSNLAAEAKKAWPYEFGLVYSVTLGKDGLQTMLNVRNQGKESFEFQMLLHSYFSVPDISKTAITGLGSTTYIDKMLNATEQQQTDPQLRITGEVDRVYKSIKQDTTSIVVDGKPHLDVVRDNLEDSVVWNPWIEKAKGMGDFEPKDGYKNMVCVEVGAVDGWQKLEPGETFEGGQILKAH</sequence>
<feature type="compositionally biased region" description="Acidic residues" evidence="5">
    <location>
        <begin position="1304"/>
        <end position="1316"/>
    </location>
</feature>
<gene>
    <name evidence="7" type="ORF">AC578_1230</name>
</gene>
<evidence type="ECO:0000256" key="5">
    <source>
        <dbReference type="SAM" id="MobiDB-lite"/>
    </source>
</evidence>
<dbReference type="Proteomes" id="UP000070133">
    <property type="component" value="Unassembled WGS sequence"/>
</dbReference>
<dbReference type="InterPro" id="IPR011013">
    <property type="entry name" value="Gal_mutarotase_sf_dom"/>
</dbReference>
<feature type="region of interest" description="Disordered" evidence="5">
    <location>
        <begin position="1"/>
        <end position="153"/>
    </location>
</feature>
<dbReference type="STRING" id="321146.A0A139HCW4"/>
<dbReference type="PANTHER" id="PTHR11122">
    <property type="entry name" value="APOSPORY-ASSOCIATED PROTEIN C-RELATED"/>
    <property type="match status" value="1"/>
</dbReference>
<dbReference type="Pfam" id="PF12231">
    <property type="entry name" value="Rif1_N"/>
    <property type="match status" value="1"/>
</dbReference>
<protein>
    <recommendedName>
        <fullName evidence="3">glucose-6-phosphate 1-epimerase</fullName>
        <ecNumber evidence="3">5.1.3.15</ecNumber>
    </recommendedName>
</protein>
<keyword evidence="4" id="KW-0413">Isomerase</keyword>
<feature type="compositionally biased region" description="Polar residues" evidence="5">
    <location>
        <begin position="1673"/>
        <end position="1683"/>
    </location>
</feature>
<dbReference type="GO" id="GO:0005975">
    <property type="term" value="P:carbohydrate metabolic process"/>
    <property type="evidence" value="ECO:0007669"/>
    <property type="project" value="InterPro"/>
</dbReference>
<feature type="compositionally biased region" description="Polar residues" evidence="5">
    <location>
        <begin position="1571"/>
        <end position="1585"/>
    </location>
</feature>
<feature type="compositionally biased region" description="Polar residues" evidence="5">
    <location>
        <begin position="1603"/>
        <end position="1622"/>
    </location>
</feature>
<proteinExistence type="inferred from homology"/>
<accession>A0A139HCW4</accession>
<dbReference type="Pfam" id="PF01263">
    <property type="entry name" value="Aldose_epim"/>
    <property type="match status" value="1"/>
</dbReference>
<feature type="region of interest" description="Disordered" evidence="5">
    <location>
        <begin position="1240"/>
        <end position="1691"/>
    </location>
</feature>
<dbReference type="GO" id="GO:0030246">
    <property type="term" value="F:carbohydrate binding"/>
    <property type="evidence" value="ECO:0007669"/>
    <property type="project" value="InterPro"/>
</dbReference>
<dbReference type="OrthoDB" id="1659429at2759"/>
<comment type="similarity">
    <text evidence="2">Belongs to the glucose-6-phosphate 1-epimerase family.</text>
</comment>
<feature type="compositionally biased region" description="Basic and acidic residues" evidence="5">
    <location>
        <begin position="25"/>
        <end position="66"/>
    </location>
</feature>
<evidence type="ECO:0000313" key="8">
    <source>
        <dbReference type="Proteomes" id="UP000070133"/>
    </source>
</evidence>
<feature type="compositionally biased region" description="Acidic residues" evidence="5">
    <location>
        <begin position="1488"/>
        <end position="1497"/>
    </location>
</feature>
<evidence type="ECO:0000313" key="7">
    <source>
        <dbReference type="EMBL" id="KXT00266.1"/>
    </source>
</evidence>
<comment type="caution">
    <text evidence="7">The sequence shown here is derived from an EMBL/GenBank/DDBJ whole genome shotgun (WGS) entry which is preliminary data.</text>
</comment>
<feature type="domain" description="Telomere-associated protein Rif1 N-terminal" evidence="6">
    <location>
        <begin position="174"/>
        <end position="543"/>
    </location>
</feature>
<feature type="compositionally biased region" description="Polar residues" evidence="5">
    <location>
        <begin position="1548"/>
        <end position="1559"/>
    </location>
</feature>
<dbReference type="InterPro" id="IPR022031">
    <property type="entry name" value="Rif1_N"/>
</dbReference>
<dbReference type="SUPFAM" id="SSF74650">
    <property type="entry name" value="Galactose mutarotase-like"/>
    <property type="match status" value="1"/>
</dbReference>
<evidence type="ECO:0000259" key="6">
    <source>
        <dbReference type="Pfam" id="PF12231"/>
    </source>
</evidence>
<organism evidence="7 8">
    <name type="scientific">Pseudocercospora eumusae</name>
    <dbReference type="NCBI Taxonomy" id="321146"/>
    <lineage>
        <taxon>Eukaryota</taxon>
        <taxon>Fungi</taxon>
        <taxon>Dikarya</taxon>
        <taxon>Ascomycota</taxon>
        <taxon>Pezizomycotina</taxon>
        <taxon>Dothideomycetes</taxon>
        <taxon>Dothideomycetidae</taxon>
        <taxon>Mycosphaerellales</taxon>
        <taxon>Mycosphaerellaceae</taxon>
        <taxon>Pseudocercospora</taxon>
    </lineage>
</organism>
<dbReference type="InterPro" id="IPR008183">
    <property type="entry name" value="Aldose_1/G6P_1-epimerase"/>
</dbReference>
<dbReference type="InterPro" id="IPR025532">
    <property type="entry name" value="G6P_1-epimerase"/>
</dbReference>
<dbReference type="EC" id="5.1.3.15" evidence="3"/>
<evidence type="ECO:0000256" key="4">
    <source>
        <dbReference type="ARBA" id="ARBA00023235"/>
    </source>
</evidence>